<dbReference type="Gene3D" id="3.30.505.10">
    <property type="entry name" value="SH2 domain"/>
    <property type="match status" value="1"/>
</dbReference>
<dbReference type="AlphaFoldDB" id="A0AAN8WXZ7"/>
<dbReference type="InterPro" id="IPR051846">
    <property type="entry name" value="SH2_domain_adapters"/>
</dbReference>
<accession>A0AAN8WXZ7</accession>
<protein>
    <recommendedName>
        <fullName evidence="4">SH2 domain-containing protein</fullName>
    </recommendedName>
</protein>
<feature type="compositionally biased region" description="Polar residues" evidence="3">
    <location>
        <begin position="392"/>
        <end position="405"/>
    </location>
</feature>
<feature type="region of interest" description="Disordered" evidence="3">
    <location>
        <begin position="387"/>
        <end position="407"/>
    </location>
</feature>
<feature type="compositionally biased region" description="Polar residues" evidence="3">
    <location>
        <begin position="517"/>
        <end position="527"/>
    </location>
</feature>
<proteinExistence type="predicted"/>
<evidence type="ECO:0000313" key="5">
    <source>
        <dbReference type="EMBL" id="KAK7072536.1"/>
    </source>
</evidence>
<gene>
    <name evidence="5" type="ORF">SK128_014562</name>
</gene>
<organism evidence="5 6">
    <name type="scientific">Halocaridina rubra</name>
    <name type="common">Hawaiian red shrimp</name>
    <dbReference type="NCBI Taxonomy" id="373956"/>
    <lineage>
        <taxon>Eukaryota</taxon>
        <taxon>Metazoa</taxon>
        <taxon>Ecdysozoa</taxon>
        <taxon>Arthropoda</taxon>
        <taxon>Crustacea</taxon>
        <taxon>Multicrustacea</taxon>
        <taxon>Malacostraca</taxon>
        <taxon>Eumalacostraca</taxon>
        <taxon>Eucarida</taxon>
        <taxon>Decapoda</taxon>
        <taxon>Pleocyemata</taxon>
        <taxon>Caridea</taxon>
        <taxon>Atyoidea</taxon>
        <taxon>Atyidae</taxon>
        <taxon>Halocaridina</taxon>
    </lineage>
</organism>
<keyword evidence="6" id="KW-1185">Reference proteome</keyword>
<dbReference type="EMBL" id="JAXCGZ010013439">
    <property type="protein sequence ID" value="KAK7072536.1"/>
    <property type="molecule type" value="Genomic_DNA"/>
</dbReference>
<dbReference type="InterPro" id="IPR000980">
    <property type="entry name" value="SH2"/>
</dbReference>
<dbReference type="PROSITE" id="PS50001">
    <property type="entry name" value="SH2"/>
    <property type="match status" value="1"/>
</dbReference>
<dbReference type="Pfam" id="PF00017">
    <property type="entry name" value="SH2"/>
    <property type="match status" value="1"/>
</dbReference>
<evidence type="ECO:0000259" key="4">
    <source>
        <dbReference type="PROSITE" id="PS50001"/>
    </source>
</evidence>
<dbReference type="GO" id="GO:0001784">
    <property type="term" value="F:phosphotyrosine residue binding"/>
    <property type="evidence" value="ECO:0007669"/>
    <property type="project" value="TreeGrafter"/>
</dbReference>
<name>A0AAN8WXZ7_HALRR</name>
<dbReference type="Proteomes" id="UP001381693">
    <property type="component" value="Unassembled WGS sequence"/>
</dbReference>
<feature type="compositionally biased region" description="Low complexity" evidence="3">
    <location>
        <begin position="535"/>
        <end position="554"/>
    </location>
</feature>
<comment type="caution">
    <text evidence="5">The sequence shown here is derived from an EMBL/GenBank/DDBJ whole genome shotgun (WGS) entry which is preliminary data.</text>
</comment>
<feature type="compositionally biased region" description="Basic residues" evidence="3">
    <location>
        <begin position="94"/>
        <end position="107"/>
    </location>
</feature>
<evidence type="ECO:0000256" key="2">
    <source>
        <dbReference type="PROSITE-ProRule" id="PRU00191"/>
    </source>
</evidence>
<feature type="domain" description="SH2" evidence="4">
    <location>
        <begin position="607"/>
        <end position="703"/>
    </location>
</feature>
<evidence type="ECO:0000256" key="1">
    <source>
        <dbReference type="ARBA" id="ARBA00022999"/>
    </source>
</evidence>
<dbReference type="PANTHER" id="PTHR15127">
    <property type="entry name" value="HEAVYWEIGHT, ISOFORM A"/>
    <property type="match status" value="1"/>
</dbReference>
<feature type="compositionally biased region" description="Low complexity" evidence="3">
    <location>
        <begin position="494"/>
        <end position="509"/>
    </location>
</feature>
<dbReference type="PANTHER" id="PTHR15127:SF32">
    <property type="entry name" value="HEAVYWEIGHT, ISOFORM A"/>
    <property type="match status" value="1"/>
</dbReference>
<dbReference type="SMART" id="SM00252">
    <property type="entry name" value="SH2"/>
    <property type="match status" value="1"/>
</dbReference>
<feature type="region of interest" description="Disordered" evidence="3">
    <location>
        <begin position="328"/>
        <end position="357"/>
    </location>
</feature>
<dbReference type="InterPro" id="IPR036860">
    <property type="entry name" value="SH2_dom_sf"/>
</dbReference>
<evidence type="ECO:0000313" key="6">
    <source>
        <dbReference type="Proteomes" id="UP001381693"/>
    </source>
</evidence>
<sequence length="708" mass="78081">MAQRGRRQIYETAFDSKPSVCFRQVEKKNDEGGDLIDRIANHPILQLLNLRRRSRQNGQSNNGNGSHRSRILANNAVASTSSDPKFQVGVYTPKGRRREHGRGKAPRPARSVSTHHITEHRIRPIGLSKSDDEILNRASDSFDEDDYIEDYIEGQNTKELSADLQTLHMHSDDYFKKAEKDRKNAKNKMTTELQNRVELSKSQAIPAKLPLKPLQLRSPPGTAPLPVKFCKKTPVADKSPSSWFSPPRQKDLKLPIKKSLSKELLGLSRNSPPCQSNISLNASMEVLLDSSSQRDIKSCFIPPGVNVKYSSIESVVTGSAMSSLESLRSSMSDGNKSTVSNESAVSSYKSSSLGSDSSLMSRPFLNLCAPHRSLIQSAKFQILSPISDKSQEPSSDTGGLSQKASPQDLADLNSVIARQKTPLHHRNIQEEFRNFHHILPGPPQEGDIPGSDSGISIEYGLHKVRKEDVPYSDLPFDMPKLRRRLAAAKVGKTSLSSSNSSISSSGATSDGNPRRSLPTNYQPTVNPAVSRLQISEVRSGTSSSNSSDWDTRSSADSSDDQGTPKFRSKDPLGMRGKSGLALDLGCAALAIKGEKVETKIPLMKQGWYHGALSRTEAESTLRSCSEGSYLVRSLDASKREYSLALKSARGFMHMRIQFDCKTGCYMLGRGTKQFPSVPHMIHHYSIFRLPIKGAEHMVLLHPVIHETL</sequence>
<dbReference type="PRINTS" id="PR00401">
    <property type="entry name" value="SH2DOMAIN"/>
</dbReference>
<keyword evidence="1 2" id="KW-0727">SH2 domain</keyword>
<feature type="region of interest" description="Disordered" evidence="3">
    <location>
        <begin position="490"/>
        <end position="574"/>
    </location>
</feature>
<reference evidence="5 6" key="1">
    <citation type="submission" date="2023-11" db="EMBL/GenBank/DDBJ databases">
        <title>Halocaridina rubra genome assembly.</title>
        <authorList>
            <person name="Smith C."/>
        </authorList>
    </citation>
    <scope>NUCLEOTIDE SEQUENCE [LARGE SCALE GENOMIC DNA]</scope>
    <source>
        <strain evidence="5">EP-1</strain>
        <tissue evidence="5">Whole</tissue>
    </source>
</reference>
<feature type="region of interest" description="Disordered" evidence="3">
    <location>
        <begin position="76"/>
        <end position="123"/>
    </location>
</feature>
<feature type="compositionally biased region" description="Low complexity" evidence="3">
    <location>
        <begin position="340"/>
        <end position="357"/>
    </location>
</feature>
<dbReference type="SUPFAM" id="SSF55550">
    <property type="entry name" value="SH2 domain"/>
    <property type="match status" value="1"/>
</dbReference>
<evidence type="ECO:0000256" key="3">
    <source>
        <dbReference type="SAM" id="MobiDB-lite"/>
    </source>
</evidence>